<dbReference type="InterPro" id="IPR003870">
    <property type="entry name" value="DUF222"/>
</dbReference>
<proteinExistence type="predicted"/>
<feature type="compositionally biased region" description="Basic and acidic residues" evidence="1">
    <location>
        <begin position="476"/>
        <end position="491"/>
    </location>
</feature>
<sequence length="491" mass="51834">MGILTELRGRVEGLSSFAELDVARSELPASALGLTDAAVIELIDSVGSLARDVGTLQAVLAGVAARRSGRERGVEGLSTAVGHRTPVELIRATTGVGRGEAARAVRVGEALLEAAEGLAGSSGANADADGRAAEASGAEVAWHAPVDAALLAGRITPAQSHAIIAGLGEPAEELLTAWCEAGRRLVDEAAGWSVEQLGEQARTLRDMLDPAGAEERFARRFERRSFRMWADGDGQQRGTIVFDDEMAPWVRGVFDAALRPRRGGPRFMTDAERADAAALIDDQRTNEQLSYDLLMDLVRAGALTDAKQVFGAREPGVRVVVTAGGTRDALGRLVSSGVVEDGGTAVPGSVVDRATCIGGRVEVTVDGCGNPLSVGREERLFTRAQRVALAVRDGGCMWPGCERPPSYCEAHHSVPWSEGGATDSDVGVLLCRFHHLLLHNGGWSIRGSGPTGFALHGPPGSGREPVPLRSKSPLRWRWDPPPDRVGWRSVA</sequence>
<feature type="domain" description="HNH nuclease" evidence="2">
    <location>
        <begin position="384"/>
        <end position="436"/>
    </location>
</feature>
<dbReference type="CDD" id="cd00085">
    <property type="entry name" value="HNHc"/>
    <property type="match status" value="1"/>
</dbReference>
<evidence type="ECO:0000313" key="4">
    <source>
        <dbReference type="Proteomes" id="UP000573729"/>
    </source>
</evidence>
<dbReference type="SMART" id="SM00507">
    <property type="entry name" value="HNHc"/>
    <property type="match status" value="1"/>
</dbReference>
<gene>
    <name evidence="3" type="ORF">BKA24_000865</name>
</gene>
<comment type="caution">
    <text evidence="3">The sequence shown here is derived from an EMBL/GenBank/DDBJ whole genome shotgun (WGS) entry which is preliminary data.</text>
</comment>
<organism evidence="3 4">
    <name type="scientific">Microbacterium marinum</name>
    <dbReference type="NCBI Taxonomy" id="421115"/>
    <lineage>
        <taxon>Bacteria</taxon>
        <taxon>Bacillati</taxon>
        <taxon>Actinomycetota</taxon>
        <taxon>Actinomycetes</taxon>
        <taxon>Micrococcales</taxon>
        <taxon>Microbacteriaceae</taxon>
        <taxon>Microbacterium</taxon>
    </lineage>
</organism>
<name>A0A7W7FH87_9MICO</name>
<protein>
    <recommendedName>
        <fullName evidence="2">HNH nuclease domain-containing protein</fullName>
    </recommendedName>
</protein>
<dbReference type="Proteomes" id="UP000573729">
    <property type="component" value="Unassembled WGS sequence"/>
</dbReference>
<dbReference type="Gene3D" id="1.10.30.50">
    <property type="match status" value="1"/>
</dbReference>
<dbReference type="EMBL" id="JACHMD010000001">
    <property type="protein sequence ID" value="MBB4666156.1"/>
    <property type="molecule type" value="Genomic_DNA"/>
</dbReference>
<dbReference type="Pfam" id="PF02720">
    <property type="entry name" value="DUF222"/>
    <property type="match status" value="1"/>
</dbReference>
<dbReference type="InterPro" id="IPR003615">
    <property type="entry name" value="HNH_nuc"/>
</dbReference>
<keyword evidence="4" id="KW-1185">Reference proteome</keyword>
<evidence type="ECO:0000313" key="3">
    <source>
        <dbReference type="EMBL" id="MBB4666156.1"/>
    </source>
</evidence>
<dbReference type="AlphaFoldDB" id="A0A7W7FH87"/>
<evidence type="ECO:0000259" key="2">
    <source>
        <dbReference type="SMART" id="SM00507"/>
    </source>
</evidence>
<accession>A0A7W7FH87</accession>
<evidence type="ECO:0000256" key="1">
    <source>
        <dbReference type="SAM" id="MobiDB-lite"/>
    </source>
</evidence>
<feature type="region of interest" description="Disordered" evidence="1">
    <location>
        <begin position="454"/>
        <end position="491"/>
    </location>
</feature>
<dbReference type="RefSeq" id="WP_184215523.1">
    <property type="nucleotide sequence ID" value="NZ_JACHMD010000001.1"/>
</dbReference>
<reference evidence="3 4" key="1">
    <citation type="submission" date="2020-08" db="EMBL/GenBank/DDBJ databases">
        <title>Sequencing the genomes of 1000 actinobacteria strains.</title>
        <authorList>
            <person name="Klenk H.-P."/>
        </authorList>
    </citation>
    <scope>NUCLEOTIDE SEQUENCE [LARGE SCALE GENOMIC DNA]</scope>
    <source>
        <strain evidence="3 4">DSM 24947</strain>
    </source>
</reference>